<dbReference type="InterPro" id="IPR008801">
    <property type="entry name" value="RALF"/>
</dbReference>
<comment type="caution">
    <text evidence="9">The sequence shown here is derived from an EMBL/GenBank/DDBJ whole genome shotgun (WGS) entry which is preliminary data.</text>
</comment>
<dbReference type="PANTHER" id="PTHR42648:SF28">
    <property type="entry name" value="TRANSPOSON-ENCODED PROTEIN WITH RIBONUCLEASE H-LIKE AND RETROVIRUS ZINC FINGER-LIKE DOMAINS"/>
    <property type="match status" value="1"/>
</dbReference>
<gene>
    <name evidence="9" type="ORF">ZIOFF_014531</name>
</gene>
<dbReference type="Proteomes" id="UP000734854">
    <property type="component" value="Unassembled WGS sequence"/>
</dbReference>
<evidence type="ECO:0000256" key="3">
    <source>
        <dbReference type="ARBA" id="ARBA00022723"/>
    </source>
</evidence>
<dbReference type="Pfam" id="PF05498">
    <property type="entry name" value="RALF"/>
    <property type="match status" value="1"/>
</dbReference>
<keyword evidence="10" id="KW-1185">Reference proteome</keyword>
<evidence type="ECO:0000256" key="6">
    <source>
        <dbReference type="ARBA" id="ARBA00023157"/>
    </source>
</evidence>
<dbReference type="InterPro" id="IPR001584">
    <property type="entry name" value="Integrase_cat-core"/>
</dbReference>
<dbReference type="InterPro" id="IPR039537">
    <property type="entry name" value="Retrotran_Ty1/copia-like"/>
</dbReference>
<comment type="similarity">
    <text evidence="1">Belongs to the plant rapid alkalinization factor (RALF) family.</text>
</comment>
<evidence type="ECO:0000256" key="5">
    <source>
        <dbReference type="ARBA" id="ARBA00022801"/>
    </source>
</evidence>
<sequence length="550" mass="60663">MIEKQTGKQVKRLRTDNGLEFCSNEFNALFRATRIVRHNTVHHNPQQISVVERMNQTLMEKVCCMRLNASLPKSLWAEIAAYACHLINRSPSIAIDKKTPQEVWFGSPSSYSDLKIIGCPMYAHVDNGNLEPRSVKCVFIDSVDVASSSSQAPQPYSIARDRPRRENIKAAQGFAKSNLVAYTLKVSEEIDSSEEPATYSKAVSSDSFDKWMITMQEKNGTLHKNSTWDLVKIPKDKKTVKCKWVFKLKEGTPGVEDTRYKARLVAKIYSQISSVDFTDVLPCCEAQFASFFTWYRAKSPSTIPSNHKYCSSKSLPGQASRPTPGQVPRCLLGQASRSFPGQASRSLPGQASRPQPGIQNVSRSGLQVRSWSDLQINFWSGLQIESWSDLQINSGSGSGQAFRSILGQVSRSSADDNLPAPDIIALACNNRATSSFFFFLLFLFASSPCWKPVAAASSGRWTTACNETEGGGRRCSSVEEDLEEFQFDTEINRRLLAGSGSSDVAHATLDANKAACSSKNGQQYNCAAPSLARPLPGRPCLPIYGCRTPN</sequence>
<evidence type="ECO:0000256" key="7">
    <source>
        <dbReference type="SAM" id="MobiDB-lite"/>
    </source>
</evidence>
<dbReference type="EMBL" id="JACMSC010000004">
    <property type="protein sequence ID" value="KAG6524597.1"/>
    <property type="molecule type" value="Genomic_DNA"/>
</dbReference>
<keyword evidence="4" id="KW-0732">Signal</keyword>
<dbReference type="GO" id="GO:0046872">
    <property type="term" value="F:metal ion binding"/>
    <property type="evidence" value="ECO:0007669"/>
    <property type="project" value="UniProtKB-KW"/>
</dbReference>
<dbReference type="GO" id="GO:0015074">
    <property type="term" value="P:DNA integration"/>
    <property type="evidence" value="ECO:0007669"/>
    <property type="project" value="InterPro"/>
</dbReference>
<evidence type="ECO:0000313" key="10">
    <source>
        <dbReference type="Proteomes" id="UP000734854"/>
    </source>
</evidence>
<dbReference type="InterPro" id="IPR036397">
    <property type="entry name" value="RNaseH_sf"/>
</dbReference>
<evidence type="ECO:0000256" key="4">
    <source>
        <dbReference type="ARBA" id="ARBA00022729"/>
    </source>
</evidence>
<dbReference type="InterPro" id="IPR013103">
    <property type="entry name" value="RVT_2"/>
</dbReference>
<name>A0A8J5LLQ4_ZINOF</name>
<keyword evidence="6" id="KW-1015">Disulfide bond</keyword>
<evidence type="ECO:0000256" key="2">
    <source>
        <dbReference type="ARBA" id="ARBA00022702"/>
    </source>
</evidence>
<organism evidence="9 10">
    <name type="scientific">Zingiber officinale</name>
    <name type="common">Ginger</name>
    <name type="synonym">Amomum zingiber</name>
    <dbReference type="NCBI Taxonomy" id="94328"/>
    <lineage>
        <taxon>Eukaryota</taxon>
        <taxon>Viridiplantae</taxon>
        <taxon>Streptophyta</taxon>
        <taxon>Embryophyta</taxon>
        <taxon>Tracheophyta</taxon>
        <taxon>Spermatophyta</taxon>
        <taxon>Magnoliopsida</taxon>
        <taxon>Liliopsida</taxon>
        <taxon>Zingiberales</taxon>
        <taxon>Zingiberaceae</taxon>
        <taxon>Zingiber</taxon>
    </lineage>
</organism>
<keyword evidence="2" id="KW-0372">Hormone</keyword>
<reference evidence="9 10" key="1">
    <citation type="submission" date="2020-08" db="EMBL/GenBank/DDBJ databases">
        <title>Plant Genome Project.</title>
        <authorList>
            <person name="Zhang R.-G."/>
        </authorList>
    </citation>
    <scope>NUCLEOTIDE SEQUENCE [LARGE SCALE GENOMIC DNA]</scope>
    <source>
        <tissue evidence="9">Rhizome</tissue>
    </source>
</reference>
<keyword evidence="5" id="KW-0378">Hydrolase</keyword>
<dbReference type="GO" id="GO:0005179">
    <property type="term" value="F:hormone activity"/>
    <property type="evidence" value="ECO:0007669"/>
    <property type="project" value="UniProtKB-KW"/>
</dbReference>
<protein>
    <recommendedName>
        <fullName evidence="8">Integrase catalytic domain-containing protein</fullName>
    </recommendedName>
</protein>
<dbReference type="SUPFAM" id="SSF53098">
    <property type="entry name" value="Ribonuclease H-like"/>
    <property type="match status" value="1"/>
</dbReference>
<feature type="region of interest" description="Disordered" evidence="7">
    <location>
        <begin position="338"/>
        <end position="361"/>
    </location>
</feature>
<proteinExistence type="inferred from homology"/>
<evidence type="ECO:0000313" key="9">
    <source>
        <dbReference type="EMBL" id="KAG6524597.1"/>
    </source>
</evidence>
<dbReference type="GO" id="GO:0016787">
    <property type="term" value="F:hydrolase activity"/>
    <property type="evidence" value="ECO:0007669"/>
    <property type="project" value="UniProtKB-KW"/>
</dbReference>
<keyword evidence="3" id="KW-0479">Metal-binding</keyword>
<dbReference type="PANTHER" id="PTHR42648">
    <property type="entry name" value="TRANSPOSASE, PUTATIVE-RELATED"/>
    <property type="match status" value="1"/>
</dbReference>
<dbReference type="InterPro" id="IPR012337">
    <property type="entry name" value="RNaseH-like_sf"/>
</dbReference>
<accession>A0A8J5LLQ4</accession>
<feature type="domain" description="Integrase catalytic" evidence="8">
    <location>
        <begin position="1"/>
        <end position="108"/>
    </location>
</feature>
<dbReference type="Pfam" id="PF07727">
    <property type="entry name" value="RVT_2"/>
    <property type="match status" value="1"/>
</dbReference>
<evidence type="ECO:0000259" key="8">
    <source>
        <dbReference type="PROSITE" id="PS50994"/>
    </source>
</evidence>
<evidence type="ECO:0000256" key="1">
    <source>
        <dbReference type="ARBA" id="ARBA00009178"/>
    </source>
</evidence>
<dbReference type="AlphaFoldDB" id="A0A8J5LLQ4"/>
<dbReference type="GO" id="GO:0003676">
    <property type="term" value="F:nucleic acid binding"/>
    <property type="evidence" value="ECO:0007669"/>
    <property type="project" value="InterPro"/>
</dbReference>
<dbReference type="PROSITE" id="PS50994">
    <property type="entry name" value="INTEGRASE"/>
    <property type="match status" value="1"/>
</dbReference>
<dbReference type="Gene3D" id="3.30.420.10">
    <property type="entry name" value="Ribonuclease H-like superfamily/Ribonuclease H"/>
    <property type="match status" value="1"/>
</dbReference>